<dbReference type="AlphaFoldDB" id="A0A0D2PB52"/>
<keyword evidence="2" id="KW-1185">Reference proteome</keyword>
<sequence>MPYSCALSLSLEKIPFLWWIKICARPDPIRFVRRVHDRNPSRRSEDSPSSFAPLVVGQAHRFSYCEVEYVHQMYILILTRTMLFCAAVHGNLENGA</sequence>
<name>A0A0D2PB52_HYPSF</name>
<proteinExistence type="predicted"/>
<evidence type="ECO:0000313" key="1">
    <source>
        <dbReference type="EMBL" id="KJA17555.1"/>
    </source>
</evidence>
<gene>
    <name evidence="1" type="ORF">HYPSUDRAFT_46339</name>
</gene>
<accession>A0A0D2PB52</accession>
<protein>
    <submittedName>
        <fullName evidence="1">Uncharacterized protein</fullName>
    </submittedName>
</protein>
<dbReference type="Proteomes" id="UP000054270">
    <property type="component" value="Unassembled WGS sequence"/>
</dbReference>
<organism evidence="1 2">
    <name type="scientific">Hypholoma sublateritium (strain FD-334 SS-4)</name>
    <dbReference type="NCBI Taxonomy" id="945553"/>
    <lineage>
        <taxon>Eukaryota</taxon>
        <taxon>Fungi</taxon>
        <taxon>Dikarya</taxon>
        <taxon>Basidiomycota</taxon>
        <taxon>Agaricomycotina</taxon>
        <taxon>Agaricomycetes</taxon>
        <taxon>Agaricomycetidae</taxon>
        <taxon>Agaricales</taxon>
        <taxon>Agaricineae</taxon>
        <taxon>Strophariaceae</taxon>
        <taxon>Hypholoma</taxon>
    </lineage>
</organism>
<dbReference type="EMBL" id="KN817602">
    <property type="protein sequence ID" value="KJA17555.1"/>
    <property type="molecule type" value="Genomic_DNA"/>
</dbReference>
<evidence type="ECO:0000313" key="2">
    <source>
        <dbReference type="Proteomes" id="UP000054270"/>
    </source>
</evidence>
<reference evidence="2" key="1">
    <citation type="submission" date="2014-04" db="EMBL/GenBank/DDBJ databases">
        <title>Evolutionary Origins and Diversification of the Mycorrhizal Mutualists.</title>
        <authorList>
            <consortium name="DOE Joint Genome Institute"/>
            <consortium name="Mycorrhizal Genomics Consortium"/>
            <person name="Kohler A."/>
            <person name="Kuo A."/>
            <person name="Nagy L.G."/>
            <person name="Floudas D."/>
            <person name="Copeland A."/>
            <person name="Barry K.W."/>
            <person name="Cichocki N."/>
            <person name="Veneault-Fourrey C."/>
            <person name="LaButti K."/>
            <person name="Lindquist E.A."/>
            <person name="Lipzen A."/>
            <person name="Lundell T."/>
            <person name="Morin E."/>
            <person name="Murat C."/>
            <person name="Riley R."/>
            <person name="Ohm R."/>
            <person name="Sun H."/>
            <person name="Tunlid A."/>
            <person name="Henrissat B."/>
            <person name="Grigoriev I.V."/>
            <person name="Hibbett D.S."/>
            <person name="Martin F."/>
        </authorList>
    </citation>
    <scope>NUCLEOTIDE SEQUENCE [LARGE SCALE GENOMIC DNA]</scope>
    <source>
        <strain evidence="2">FD-334 SS-4</strain>
    </source>
</reference>